<protein>
    <submittedName>
        <fullName evidence="1">Uncharacterized protein</fullName>
    </submittedName>
</protein>
<dbReference type="Proteomes" id="UP000664081">
    <property type="component" value="Unassembled WGS sequence"/>
</dbReference>
<evidence type="ECO:0000313" key="2">
    <source>
        <dbReference type="Proteomes" id="UP000664081"/>
    </source>
</evidence>
<reference evidence="1 2" key="1">
    <citation type="submission" date="2021-03" db="EMBL/GenBank/DDBJ databases">
        <title>Staphylococci and Mammaliicocci in bats.</title>
        <authorList>
            <person name="Fountain K."/>
        </authorList>
    </citation>
    <scope>NUCLEOTIDE SEQUENCE [LARGE SCALE GENOMIC DNA]</scope>
    <source>
        <strain evidence="1 2">18_1_E_SW</strain>
    </source>
</reference>
<comment type="caution">
    <text evidence="1">The sequence shown here is derived from an EMBL/GenBank/DDBJ whole genome shotgun (WGS) entry which is preliminary data.</text>
</comment>
<sequence length="45" mass="5037">MAKLKYVMNMPPSFCPACGREFNFDSSKSTNKCSRQSCGTKVEVK</sequence>
<dbReference type="RefSeq" id="WP_207572469.1">
    <property type="nucleotide sequence ID" value="NZ_JAFNLQ010000006.1"/>
</dbReference>
<keyword evidence="2" id="KW-1185">Reference proteome</keyword>
<organism evidence="1 2">
    <name type="scientific">Staphylococcus nepalensis</name>
    <dbReference type="NCBI Taxonomy" id="214473"/>
    <lineage>
        <taxon>Bacteria</taxon>
        <taxon>Bacillati</taxon>
        <taxon>Bacillota</taxon>
        <taxon>Bacilli</taxon>
        <taxon>Bacillales</taxon>
        <taxon>Staphylococcaceae</taxon>
        <taxon>Staphylococcus</taxon>
    </lineage>
</organism>
<proteinExistence type="predicted"/>
<accession>A0ABS3L3V9</accession>
<evidence type="ECO:0000313" key="1">
    <source>
        <dbReference type="EMBL" id="MBO1228195.1"/>
    </source>
</evidence>
<name>A0ABS3L3V9_9STAP</name>
<dbReference type="EMBL" id="JAFNLT010000013">
    <property type="protein sequence ID" value="MBO1228195.1"/>
    <property type="molecule type" value="Genomic_DNA"/>
</dbReference>
<gene>
    <name evidence="1" type="ORF">J3T88_12920</name>
</gene>